<dbReference type="EMBL" id="WNKY01000012">
    <property type="protein sequence ID" value="MTV38595.1"/>
    <property type="molecule type" value="Genomic_DNA"/>
</dbReference>
<proteinExistence type="predicted"/>
<dbReference type="AlphaFoldDB" id="A0A6L6PK28"/>
<evidence type="ECO:0000313" key="2">
    <source>
        <dbReference type="Proteomes" id="UP000475582"/>
    </source>
</evidence>
<gene>
    <name evidence="1" type="ORF">GM676_13510</name>
</gene>
<accession>A0A6L6PK28</accession>
<dbReference type="Proteomes" id="UP000475582">
    <property type="component" value="Unassembled WGS sequence"/>
</dbReference>
<evidence type="ECO:0000313" key="1">
    <source>
        <dbReference type="EMBL" id="MTV38595.1"/>
    </source>
</evidence>
<protein>
    <recommendedName>
        <fullName evidence="3">DUF1640 domain-containing protein</fullName>
    </recommendedName>
</protein>
<reference evidence="1 2" key="1">
    <citation type="submission" date="2019-11" db="EMBL/GenBank/DDBJ databases">
        <title>Type strains purchased from KCTC, JCM and DSMZ.</title>
        <authorList>
            <person name="Lu H."/>
        </authorList>
    </citation>
    <scope>NUCLEOTIDE SEQUENCE [LARGE SCALE GENOMIC DNA]</scope>
    <source>
        <strain evidence="1 2">KCTC 22382</strain>
    </source>
</reference>
<evidence type="ECO:0008006" key="3">
    <source>
        <dbReference type="Google" id="ProtNLM"/>
    </source>
</evidence>
<keyword evidence="2" id="KW-1185">Reference proteome</keyword>
<name>A0A6L6PK28_9BURK</name>
<dbReference type="Gene3D" id="1.20.5.340">
    <property type="match status" value="1"/>
</dbReference>
<organism evidence="1 2">
    <name type="scientific">Duganella radicis</name>
    <dbReference type="NCBI Taxonomy" id="551988"/>
    <lineage>
        <taxon>Bacteria</taxon>
        <taxon>Pseudomonadati</taxon>
        <taxon>Pseudomonadota</taxon>
        <taxon>Betaproteobacteria</taxon>
        <taxon>Burkholderiales</taxon>
        <taxon>Oxalobacteraceae</taxon>
        <taxon>Telluria group</taxon>
        <taxon>Duganella</taxon>
    </lineage>
</organism>
<comment type="caution">
    <text evidence="1">The sequence shown here is derived from an EMBL/GenBank/DDBJ whole genome shotgun (WGS) entry which is preliminary data.</text>
</comment>
<sequence length="80" mass="8947">MAIFDTLSYVKKLTDAGVPYEHAVAQARTLHEVLSQALVAPDDVLIPKTDYIARLESIKRDLDMLRLKVEALQQDLITPA</sequence>
<dbReference type="RefSeq" id="WP_155464122.1">
    <property type="nucleotide sequence ID" value="NZ_WNKY01000012.1"/>
</dbReference>
<dbReference type="OrthoDB" id="8781184at2"/>